<keyword evidence="2" id="KW-1185">Reference proteome</keyword>
<evidence type="ECO:0000313" key="1">
    <source>
        <dbReference type="EMBL" id="KIZ02525.1"/>
    </source>
</evidence>
<proteinExistence type="predicted"/>
<protein>
    <submittedName>
        <fullName evidence="1">Uncharacterized protein</fullName>
    </submittedName>
</protein>
<dbReference type="EMBL" id="KK101028">
    <property type="protein sequence ID" value="KIZ02525.1"/>
    <property type="molecule type" value="Genomic_DNA"/>
</dbReference>
<dbReference type="KEGG" id="mng:MNEG_5435"/>
<dbReference type="RefSeq" id="XP_013901544.1">
    <property type="nucleotide sequence ID" value="XM_014046090.1"/>
</dbReference>
<name>A0A0D2MHH0_9CHLO</name>
<accession>A0A0D2MHH0</accession>
<sequence length="100" mass="10257">MEQCKPKGQLLGAVNGADAIGSISLTQCSRIAMGSCQQAAGDTAPCQDAGAKGFGSCSAEKFQAVFHKKAGGLCQQWARSVTDVDPDSGKWAPAGGRRLL</sequence>
<gene>
    <name evidence="1" type="ORF">MNEG_5435</name>
</gene>
<dbReference type="GeneID" id="25738312"/>
<dbReference type="Proteomes" id="UP000054498">
    <property type="component" value="Unassembled WGS sequence"/>
</dbReference>
<evidence type="ECO:0000313" key="2">
    <source>
        <dbReference type="Proteomes" id="UP000054498"/>
    </source>
</evidence>
<dbReference type="AlphaFoldDB" id="A0A0D2MHH0"/>
<organism evidence="1 2">
    <name type="scientific">Monoraphidium neglectum</name>
    <dbReference type="NCBI Taxonomy" id="145388"/>
    <lineage>
        <taxon>Eukaryota</taxon>
        <taxon>Viridiplantae</taxon>
        <taxon>Chlorophyta</taxon>
        <taxon>core chlorophytes</taxon>
        <taxon>Chlorophyceae</taxon>
        <taxon>CS clade</taxon>
        <taxon>Sphaeropleales</taxon>
        <taxon>Selenastraceae</taxon>
        <taxon>Monoraphidium</taxon>
    </lineage>
</organism>
<reference evidence="1 2" key="1">
    <citation type="journal article" date="2013" name="BMC Genomics">
        <title>Reconstruction of the lipid metabolism for the microalga Monoraphidium neglectum from its genome sequence reveals characteristics suitable for biofuel production.</title>
        <authorList>
            <person name="Bogen C."/>
            <person name="Al-Dilaimi A."/>
            <person name="Albersmeier A."/>
            <person name="Wichmann J."/>
            <person name="Grundmann M."/>
            <person name="Rupp O."/>
            <person name="Lauersen K.J."/>
            <person name="Blifernez-Klassen O."/>
            <person name="Kalinowski J."/>
            <person name="Goesmann A."/>
            <person name="Mussgnug J.H."/>
            <person name="Kruse O."/>
        </authorList>
    </citation>
    <scope>NUCLEOTIDE SEQUENCE [LARGE SCALE GENOMIC DNA]</scope>
    <source>
        <strain evidence="1 2">SAG 48.87</strain>
    </source>
</reference>
<dbReference type="OrthoDB" id="555185at2759"/>